<protein>
    <recommendedName>
        <fullName evidence="1">HEPN domain-containing protein</fullName>
    </recommendedName>
</protein>
<evidence type="ECO:0000259" key="1">
    <source>
        <dbReference type="PROSITE" id="PS50910"/>
    </source>
</evidence>
<organism evidence="2 3">
    <name type="scientific">Hymenobacter antarcticus</name>
    <dbReference type="NCBI Taxonomy" id="486270"/>
    <lineage>
        <taxon>Bacteria</taxon>
        <taxon>Pseudomonadati</taxon>
        <taxon>Bacteroidota</taxon>
        <taxon>Cytophagia</taxon>
        <taxon>Cytophagales</taxon>
        <taxon>Hymenobacteraceae</taxon>
        <taxon>Hymenobacter</taxon>
    </lineage>
</organism>
<comment type="caution">
    <text evidence="2">The sequence shown here is derived from an EMBL/GenBank/DDBJ whole genome shotgun (WGS) entry which is preliminary data.</text>
</comment>
<evidence type="ECO:0000313" key="3">
    <source>
        <dbReference type="Proteomes" id="UP001501556"/>
    </source>
</evidence>
<dbReference type="SUPFAM" id="SSF81593">
    <property type="entry name" value="Nucleotidyltransferase substrate binding subunit/domain"/>
    <property type="match status" value="1"/>
</dbReference>
<gene>
    <name evidence="2" type="ORF">GCM10022407_20480</name>
</gene>
<keyword evidence="3" id="KW-1185">Reference proteome</keyword>
<accession>A0ABP7Q2E6</accession>
<dbReference type="PROSITE" id="PS50910">
    <property type="entry name" value="HEPN"/>
    <property type="match status" value="1"/>
</dbReference>
<dbReference type="InterPro" id="IPR007842">
    <property type="entry name" value="HEPN_dom"/>
</dbReference>
<sequence length="133" mass="14963">MQPLNALEKDLLRQWLRKADGDLRAAERLADAPEDYDAVAFHCQQAAEKYLKARLAITGEDPPRTHDLRRLLLVLHPVELFTASETSMADLLTPFGVAIRYPGENDEPPVLELLAAARHFRDKLRPVVEAALN</sequence>
<proteinExistence type="predicted"/>
<dbReference type="Gene3D" id="1.20.120.330">
    <property type="entry name" value="Nucleotidyltransferases domain 2"/>
    <property type="match status" value="1"/>
</dbReference>
<evidence type="ECO:0000313" key="2">
    <source>
        <dbReference type="EMBL" id="GAA3974739.1"/>
    </source>
</evidence>
<reference evidence="3" key="1">
    <citation type="journal article" date="2019" name="Int. J. Syst. Evol. Microbiol.">
        <title>The Global Catalogue of Microorganisms (GCM) 10K type strain sequencing project: providing services to taxonomists for standard genome sequencing and annotation.</title>
        <authorList>
            <consortium name="The Broad Institute Genomics Platform"/>
            <consortium name="The Broad Institute Genome Sequencing Center for Infectious Disease"/>
            <person name="Wu L."/>
            <person name="Ma J."/>
        </authorList>
    </citation>
    <scope>NUCLEOTIDE SEQUENCE [LARGE SCALE GENOMIC DNA]</scope>
    <source>
        <strain evidence="3">JCM 17217</strain>
    </source>
</reference>
<name>A0ABP7Q2E6_9BACT</name>
<dbReference type="SMART" id="SM00748">
    <property type="entry name" value="HEPN"/>
    <property type="match status" value="1"/>
</dbReference>
<dbReference type="Proteomes" id="UP001501556">
    <property type="component" value="Unassembled WGS sequence"/>
</dbReference>
<feature type="domain" description="HEPN" evidence="1">
    <location>
        <begin position="17"/>
        <end position="133"/>
    </location>
</feature>
<dbReference type="Pfam" id="PF05168">
    <property type="entry name" value="HEPN"/>
    <property type="match status" value="1"/>
</dbReference>
<dbReference type="EMBL" id="BAABDI010000012">
    <property type="protein sequence ID" value="GAA3974739.1"/>
    <property type="molecule type" value="Genomic_DNA"/>
</dbReference>
<dbReference type="RefSeq" id="WP_345123828.1">
    <property type="nucleotide sequence ID" value="NZ_BAABDI010000012.1"/>
</dbReference>